<keyword evidence="2" id="KW-0694">RNA-binding</keyword>
<dbReference type="InterPro" id="IPR036612">
    <property type="entry name" value="KH_dom_type_1_sf"/>
</dbReference>
<dbReference type="EMBL" id="GBEZ01006431">
    <property type="protein sequence ID" value="JAC78970.1"/>
    <property type="molecule type" value="Transcribed_RNA"/>
</dbReference>
<dbReference type="Pfam" id="PF00013">
    <property type="entry name" value="KH_1"/>
    <property type="match status" value="5"/>
</dbReference>
<dbReference type="EMBL" id="GBEZ01012130">
    <property type="protein sequence ID" value="JAC73731.1"/>
    <property type="molecule type" value="Transcribed_RNA"/>
</dbReference>
<name>A0A061RT52_9CHLO</name>
<organism evidence="4">
    <name type="scientific">Tetraselmis sp. GSL018</name>
    <dbReference type="NCBI Taxonomy" id="582737"/>
    <lineage>
        <taxon>Eukaryota</taxon>
        <taxon>Viridiplantae</taxon>
        <taxon>Chlorophyta</taxon>
        <taxon>core chlorophytes</taxon>
        <taxon>Chlorodendrophyceae</taxon>
        <taxon>Chlorodendrales</taxon>
        <taxon>Chlorodendraceae</taxon>
        <taxon>Tetraselmis</taxon>
    </lineage>
</organism>
<feature type="domain" description="K Homology" evidence="3">
    <location>
        <begin position="2"/>
        <end position="72"/>
    </location>
</feature>
<feature type="domain" description="K Homology" evidence="3">
    <location>
        <begin position="375"/>
        <end position="445"/>
    </location>
</feature>
<dbReference type="InterPro" id="IPR004088">
    <property type="entry name" value="KH_dom_type_1"/>
</dbReference>
<feature type="domain" description="K Homology" evidence="3">
    <location>
        <begin position="84"/>
        <end position="160"/>
    </location>
</feature>
<dbReference type="PANTHER" id="PTHR10288">
    <property type="entry name" value="KH DOMAIN CONTAINING RNA BINDING PROTEIN"/>
    <property type="match status" value="1"/>
</dbReference>
<protein>
    <submittedName>
        <fullName evidence="4">Rna-binding kh domain-containing protein</fullName>
    </submittedName>
</protein>
<sequence>MLTIKILVPSNEAGKLVGKGGSAMKALRNETRASIELSGPVKNCNERLLVVTSDRDESGATACKEALLAVVAKIYSSVEDFPNSIVSLRLLLGTSQTKSLIGKGGAKIQNIRQSSGAQVRILPKWEVPLCGSLKLDTVCQINGALDETRVAVEGICEIIESGCHDDELQQEELLSLWNAQLAGLPMRSSLGALVSFCVLVPAAQAGQLIGRGGEVIRRIREVTGAALRVSAPEEGGDYRCLEIAATETPLQARTASMEALLRCLYCLNAEARPRAYSIRLVVPRRCATTIIGKGGADIQTLRNATRAIIRISETDEGIPKLSFIPAGKLNLVHIEGPALSVHSALESIAAAVRLSAWSKDRRGTNRSPDGDLGGPTETVVMDLTRLQAGAIIGMSGTNINHMREISGAKVTLKGPTEEDNKHKLEIVGTTQQCQAARCMANAFIWKSGSEPEPEKMTGHHAVPVS</sequence>
<dbReference type="PROSITE" id="PS50084">
    <property type="entry name" value="KH_TYPE_1"/>
    <property type="match status" value="5"/>
</dbReference>
<evidence type="ECO:0000256" key="1">
    <source>
        <dbReference type="ARBA" id="ARBA00022737"/>
    </source>
</evidence>
<dbReference type="SMART" id="SM00322">
    <property type="entry name" value="KH"/>
    <property type="match status" value="5"/>
</dbReference>
<reference evidence="4" key="1">
    <citation type="submission" date="2014-05" db="EMBL/GenBank/DDBJ databases">
        <title>The transcriptome of the halophilic microalga Tetraselmis sp. GSL018 isolated from the Great Salt Lake, Utah.</title>
        <authorList>
            <person name="Jinkerson R.E."/>
            <person name="D'Adamo S."/>
            <person name="Posewitz M.C."/>
        </authorList>
    </citation>
    <scope>NUCLEOTIDE SEQUENCE</scope>
    <source>
        <strain evidence="4">GSL018</strain>
    </source>
</reference>
<feature type="domain" description="K Homology" evidence="3">
    <location>
        <begin position="192"/>
        <end position="262"/>
    </location>
</feature>
<evidence type="ECO:0000259" key="3">
    <source>
        <dbReference type="SMART" id="SM00322"/>
    </source>
</evidence>
<dbReference type="InterPro" id="IPR004087">
    <property type="entry name" value="KH_dom"/>
</dbReference>
<evidence type="ECO:0000313" key="5">
    <source>
        <dbReference type="EMBL" id="JAC78970.1"/>
    </source>
</evidence>
<dbReference type="SUPFAM" id="SSF54791">
    <property type="entry name" value="Eukaryotic type KH-domain (KH-domain type I)"/>
    <property type="match status" value="5"/>
</dbReference>
<dbReference type="AlphaFoldDB" id="A0A061RT52"/>
<evidence type="ECO:0000256" key="2">
    <source>
        <dbReference type="PROSITE-ProRule" id="PRU00117"/>
    </source>
</evidence>
<feature type="domain" description="K Homology" evidence="3">
    <location>
        <begin position="274"/>
        <end position="353"/>
    </location>
</feature>
<evidence type="ECO:0000313" key="4">
    <source>
        <dbReference type="EMBL" id="JAC73731.1"/>
    </source>
</evidence>
<accession>A0A061RT52</accession>
<gene>
    <name evidence="5" type="ORF">TSPGSL018_13859</name>
    <name evidence="4" type="ORF">TSPGSL018_28035</name>
</gene>
<keyword evidence="1" id="KW-0677">Repeat</keyword>
<dbReference type="Gene3D" id="3.30.1370.10">
    <property type="entry name" value="K Homology domain, type 1"/>
    <property type="match status" value="5"/>
</dbReference>
<proteinExistence type="predicted"/>
<dbReference type="GO" id="GO:0003723">
    <property type="term" value="F:RNA binding"/>
    <property type="evidence" value="ECO:0007669"/>
    <property type="project" value="UniProtKB-UniRule"/>
</dbReference>